<dbReference type="Gene3D" id="3.40.50.300">
    <property type="entry name" value="P-loop containing nucleotide triphosphate hydrolases"/>
    <property type="match status" value="1"/>
</dbReference>
<dbReference type="Proteomes" id="UP001271769">
    <property type="component" value="Unassembled WGS sequence"/>
</dbReference>
<feature type="domain" description="CobQ/CobB/MinD/ParA nucleotide binding" evidence="10">
    <location>
        <begin position="6"/>
        <end position="192"/>
    </location>
</feature>
<feature type="site" description="Increases nucleophilicity of active site Cys" evidence="9">
    <location>
        <position position="433"/>
    </location>
</feature>
<dbReference type="Pfam" id="PF01656">
    <property type="entry name" value="CbiA"/>
    <property type="match status" value="1"/>
</dbReference>
<keyword evidence="8 9" id="KW-0315">Glutamine amidotransferase</keyword>
<dbReference type="SUPFAM" id="SSF52540">
    <property type="entry name" value="P-loop containing nucleoside triphosphate hydrolases"/>
    <property type="match status" value="1"/>
</dbReference>
<dbReference type="InterPro" id="IPR027417">
    <property type="entry name" value="P-loop_NTPase"/>
</dbReference>
<reference evidence="12 13" key="1">
    <citation type="journal article" date="2013" name="Antonie Van Leeuwenhoek">
        <title>Dongia rigui sp. nov., isolated from freshwater of a large wetland in Korea.</title>
        <authorList>
            <person name="Baik K.S."/>
            <person name="Hwang Y.M."/>
            <person name="Choi J.S."/>
            <person name="Kwon J."/>
            <person name="Seong C.N."/>
        </authorList>
    </citation>
    <scope>NUCLEOTIDE SEQUENCE [LARGE SCALE GENOMIC DNA]</scope>
    <source>
        <strain evidence="12 13">04SU4-P</strain>
    </source>
</reference>
<dbReference type="EC" id="6.3.5.11" evidence="9"/>
<name>A0ABU5DYP7_9PROT</name>
<accession>A0ABU5DYP7</accession>
<keyword evidence="5 9" id="KW-0547">Nucleotide-binding</keyword>
<comment type="cofactor">
    <cofactor evidence="1 9">
        <name>Mg(2+)</name>
        <dbReference type="ChEBI" id="CHEBI:18420"/>
    </cofactor>
</comment>
<feature type="domain" description="CobB/CobQ-like glutamine amidotransferase" evidence="11">
    <location>
        <begin position="247"/>
        <end position="435"/>
    </location>
</feature>
<keyword evidence="13" id="KW-1185">Reference proteome</keyword>
<comment type="domain">
    <text evidence="9">Comprises of two domains. The C-terminal domain contains the binding site for glutamine and catalyzes the hydrolysis of this substrate to glutamate and ammonia. The N-terminal domain is anticipated to bind ATP and cobyrinate and catalyzes the ultimate synthesis of the diamide product. The ammonia produced via the glutaminase domain is probably translocated to the adjacent domain via a molecular tunnel, where it reacts with an activated intermediate.</text>
</comment>
<evidence type="ECO:0000313" key="12">
    <source>
        <dbReference type="EMBL" id="MDY0872438.1"/>
    </source>
</evidence>
<evidence type="ECO:0000313" key="13">
    <source>
        <dbReference type="Proteomes" id="UP001271769"/>
    </source>
</evidence>
<gene>
    <name evidence="9" type="primary">cbiA</name>
    <name evidence="12" type="ORF">SMD31_10910</name>
</gene>
<evidence type="ECO:0000256" key="3">
    <source>
        <dbReference type="ARBA" id="ARBA00022573"/>
    </source>
</evidence>
<dbReference type="InterPro" id="IPR029062">
    <property type="entry name" value="Class_I_gatase-like"/>
</dbReference>
<comment type="caution">
    <text evidence="12">The sequence shown here is derived from an EMBL/GenBank/DDBJ whole genome shotgun (WGS) entry which is preliminary data.</text>
</comment>
<evidence type="ECO:0000256" key="1">
    <source>
        <dbReference type="ARBA" id="ARBA00001946"/>
    </source>
</evidence>
<dbReference type="NCBIfam" id="TIGR00379">
    <property type="entry name" value="cobB"/>
    <property type="match status" value="1"/>
</dbReference>
<feature type="active site" description="Nucleophile" evidence="9">
    <location>
        <position position="330"/>
    </location>
</feature>
<comment type="catalytic activity">
    <reaction evidence="9">
        <text>cob(II)yrinate + 2 L-glutamine + 2 ATP + 2 H2O = cob(II)yrinate a,c diamide + 2 L-glutamate + 2 ADP + 2 phosphate + 2 H(+)</text>
        <dbReference type="Rhea" id="RHEA:26289"/>
        <dbReference type="ChEBI" id="CHEBI:15377"/>
        <dbReference type="ChEBI" id="CHEBI:15378"/>
        <dbReference type="ChEBI" id="CHEBI:29985"/>
        <dbReference type="ChEBI" id="CHEBI:30616"/>
        <dbReference type="ChEBI" id="CHEBI:43474"/>
        <dbReference type="ChEBI" id="CHEBI:58359"/>
        <dbReference type="ChEBI" id="CHEBI:58537"/>
        <dbReference type="ChEBI" id="CHEBI:58894"/>
        <dbReference type="ChEBI" id="CHEBI:456216"/>
        <dbReference type="EC" id="6.3.5.11"/>
    </reaction>
</comment>
<comment type="miscellaneous">
    <text evidence="9">The a and c carboxylates of cobyrinate are activated for nucleophilic attack via formation of a phosphorylated intermediate by ATP. CbiA catalyzes first the amidation of the c-carboxylate, and then that of the a-carboxylate.</text>
</comment>
<evidence type="ECO:0000259" key="11">
    <source>
        <dbReference type="Pfam" id="PF07685"/>
    </source>
</evidence>
<keyword evidence="3 9" id="KW-0169">Cobalamin biosynthesis</keyword>
<dbReference type="Pfam" id="PF07685">
    <property type="entry name" value="GATase_3"/>
    <property type="match status" value="1"/>
</dbReference>
<evidence type="ECO:0000256" key="8">
    <source>
        <dbReference type="ARBA" id="ARBA00022962"/>
    </source>
</evidence>
<dbReference type="HAMAP" id="MF_00027">
    <property type="entry name" value="CobB_CbiA"/>
    <property type="match status" value="1"/>
</dbReference>
<dbReference type="PROSITE" id="PS51274">
    <property type="entry name" value="GATASE_COBBQ"/>
    <property type="match status" value="1"/>
</dbReference>
<dbReference type="InterPro" id="IPR011698">
    <property type="entry name" value="GATase_3"/>
</dbReference>
<comment type="function">
    <text evidence="9">Catalyzes the ATP-dependent amidation of the two carboxylate groups at positions a and c of cobyrinate, using either L-glutamine or ammonia as the nitrogen source.</text>
</comment>
<dbReference type="InterPro" id="IPR002586">
    <property type="entry name" value="CobQ/CobB/MinD/ParA_Nub-bd_dom"/>
</dbReference>
<keyword evidence="4 9" id="KW-0436">Ligase</keyword>
<evidence type="ECO:0000256" key="4">
    <source>
        <dbReference type="ARBA" id="ARBA00022598"/>
    </source>
</evidence>
<comment type="similarity">
    <text evidence="9">Belongs to the CobB/CbiA family.</text>
</comment>
<evidence type="ECO:0000256" key="6">
    <source>
        <dbReference type="ARBA" id="ARBA00022840"/>
    </source>
</evidence>
<keyword evidence="7 9" id="KW-0460">Magnesium</keyword>
<dbReference type="RefSeq" id="WP_320500866.1">
    <property type="nucleotide sequence ID" value="NZ_JAXCLX010000001.1"/>
</dbReference>
<keyword evidence="6 9" id="KW-0067">ATP-binding</keyword>
<evidence type="ECO:0000256" key="5">
    <source>
        <dbReference type="ARBA" id="ARBA00022741"/>
    </source>
</evidence>
<protein>
    <recommendedName>
        <fullName evidence="9">Cobyrinate a,c-diamide synthase</fullName>
        <ecNumber evidence="9">6.3.5.11</ecNumber>
    </recommendedName>
    <alternativeName>
        <fullName evidence="9">Cobyrinic acid a,c-diamide synthetase</fullName>
    </alternativeName>
</protein>
<comment type="similarity">
    <text evidence="2">Belongs to the CobB/CobQ family. CobQ subfamily.</text>
</comment>
<dbReference type="SUPFAM" id="SSF52317">
    <property type="entry name" value="Class I glutamine amidotransferase-like"/>
    <property type="match status" value="1"/>
</dbReference>
<dbReference type="Gene3D" id="3.40.50.880">
    <property type="match status" value="1"/>
</dbReference>
<dbReference type="NCBIfam" id="NF002204">
    <property type="entry name" value="PRK01077.1"/>
    <property type="match status" value="1"/>
</dbReference>
<dbReference type="PANTHER" id="PTHR43873">
    <property type="entry name" value="COBYRINATE A,C-DIAMIDE SYNTHASE"/>
    <property type="match status" value="1"/>
</dbReference>
<evidence type="ECO:0000256" key="9">
    <source>
        <dbReference type="HAMAP-Rule" id="MF_00027"/>
    </source>
</evidence>
<dbReference type="PANTHER" id="PTHR43873:SF1">
    <property type="entry name" value="COBYRINATE A,C-DIAMIDE SYNTHASE"/>
    <property type="match status" value="1"/>
</dbReference>
<dbReference type="InterPro" id="IPR004484">
    <property type="entry name" value="CbiA/CobB_synth"/>
</dbReference>
<evidence type="ECO:0000256" key="7">
    <source>
        <dbReference type="ARBA" id="ARBA00022842"/>
    </source>
</evidence>
<organism evidence="12 13">
    <name type="scientific">Dongia rigui</name>
    <dbReference type="NCBI Taxonomy" id="940149"/>
    <lineage>
        <taxon>Bacteria</taxon>
        <taxon>Pseudomonadati</taxon>
        <taxon>Pseudomonadota</taxon>
        <taxon>Alphaproteobacteria</taxon>
        <taxon>Rhodospirillales</taxon>
        <taxon>Dongiaceae</taxon>
        <taxon>Dongia</taxon>
    </lineage>
</organism>
<sequence>MTRGLLIAAPSSGSGKTLTTLSLLSLLRANGVNVAGCKAGPDYIDPDFHAAATGKPCFNLDIWAMRPTVLQGLMAQQAARADLLVVEGVMGLFDGIPGLDIRNNGSSSQLAQKLGLPVLLVINAKGQGATAGAVIEGLARHDPALKIAGVIFNNVGGAGHREILQDAAKTAGVPVLGYLPHVPALKVPSRHLGLVQAREMTALEDFFAAARASFADAFDLDAIVAAAGDLPATDAALTPLLPPPGQRIALADDAAFAFTYPFHREAWALAGAEIIPFSPLNDEAPREDADAIVLPGGYPELYAGQLAGNARFLAGLRHAAASNVFIYGECGGYMTLGTHLTDAKGERHAMAGLLPVETSFAARKLHLGYRAAQALAATPFGKAGAVFRGHEFHYATIVSEGDAPALFTAEDARGRVLGPVGRRVGSVMGSFMHLIDRVAD</sequence>
<dbReference type="EMBL" id="JAXCLX010000001">
    <property type="protein sequence ID" value="MDY0872438.1"/>
    <property type="molecule type" value="Genomic_DNA"/>
</dbReference>
<proteinExistence type="inferred from homology"/>
<evidence type="ECO:0000259" key="10">
    <source>
        <dbReference type="Pfam" id="PF01656"/>
    </source>
</evidence>
<evidence type="ECO:0000256" key="2">
    <source>
        <dbReference type="ARBA" id="ARBA00006205"/>
    </source>
</evidence>
<comment type="pathway">
    <text evidence="9">Cofactor biosynthesis; adenosylcobalamin biosynthesis; cob(II)yrinate a,c-diamide from sirohydrochlorin (anaerobic route): step 10/10.</text>
</comment>